<evidence type="ECO:0000313" key="2">
    <source>
        <dbReference type="Proteomes" id="UP000005237"/>
    </source>
</evidence>
<reference evidence="1" key="2">
    <citation type="submission" date="2022-06" db="UniProtKB">
        <authorList>
            <consortium name="EnsemblMetazoa"/>
        </authorList>
    </citation>
    <scope>IDENTIFICATION</scope>
    <source>
        <strain evidence="1">DF5081</strain>
    </source>
</reference>
<name>A0A8R1IXI5_CAEJA</name>
<keyword evidence="2" id="KW-1185">Reference proteome</keyword>
<protein>
    <submittedName>
        <fullName evidence="1">Uncharacterized protein</fullName>
    </submittedName>
</protein>
<accession>A0A8R1IXI5</accession>
<sequence length="33" mass="4027">MVAISMVETPRDKTTFHDLSEYYRKNQFERGLY</sequence>
<organism evidence="1 2">
    <name type="scientific">Caenorhabditis japonica</name>
    <dbReference type="NCBI Taxonomy" id="281687"/>
    <lineage>
        <taxon>Eukaryota</taxon>
        <taxon>Metazoa</taxon>
        <taxon>Ecdysozoa</taxon>
        <taxon>Nematoda</taxon>
        <taxon>Chromadorea</taxon>
        <taxon>Rhabditida</taxon>
        <taxon>Rhabditina</taxon>
        <taxon>Rhabditomorpha</taxon>
        <taxon>Rhabditoidea</taxon>
        <taxon>Rhabditidae</taxon>
        <taxon>Peloderinae</taxon>
        <taxon>Caenorhabditis</taxon>
    </lineage>
</organism>
<dbReference type="Proteomes" id="UP000005237">
    <property type="component" value="Unassembled WGS sequence"/>
</dbReference>
<dbReference type="AlphaFoldDB" id="A0A8R1IXI5"/>
<evidence type="ECO:0000313" key="1">
    <source>
        <dbReference type="EnsemblMetazoa" id="CJA39089.1"/>
    </source>
</evidence>
<dbReference type="EnsemblMetazoa" id="CJA39089.1">
    <property type="protein sequence ID" value="CJA39089.1"/>
    <property type="gene ID" value="WBGene00214936"/>
</dbReference>
<reference evidence="2" key="1">
    <citation type="submission" date="2010-08" db="EMBL/GenBank/DDBJ databases">
        <authorList>
            <consortium name="Caenorhabditis japonica Sequencing Consortium"/>
            <person name="Wilson R.K."/>
        </authorList>
    </citation>
    <scope>NUCLEOTIDE SEQUENCE [LARGE SCALE GENOMIC DNA]</scope>
    <source>
        <strain evidence="2">DF5081</strain>
    </source>
</reference>
<proteinExistence type="predicted"/>